<protein>
    <recommendedName>
        <fullName evidence="2">DUF7730 domain-containing protein</fullName>
    </recommendedName>
</protein>
<sequence>MLSHEEVFRLHYYQTRRGINPSRDPIVRQAYYHRTLIPHFEPRYMFPPMMDSGRSKRTRASISYVEPTELDDDIADPEDSSPFASAPASADELSGSDDSCSDESDSDSDEWTDDKRTLKARFKAQQKKKLAKKAKVQAKKAQKIKDMPFRFMDLPPEIRVMVYKEALVESRKDLSFVSKHQQREIFRGTLQKKHHHLYYGNEWAVKRESYYSDRTVLQLALLRVCKDINAEALPYFYGQTFSFGQPGTLMLFLGRVSPANRLLLRNIIVKGWIDNKNWRKNIFPAFTMLSAATNIKGILLDRVVYNDADDGVYRRFHADPAGFWQDIQYWALAVDGVHGNGAANTDELL</sequence>
<dbReference type="AlphaFoldDB" id="A0A074Y2D4"/>
<dbReference type="InParanoid" id="A0A074Y2D4"/>
<dbReference type="OMA" id="DSFALYS"/>
<dbReference type="OrthoDB" id="5397846at2759"/>
<dbReference type="GeneID" id="25364691"/>
<dbReference type="EMBL" id="KL584774">
    <property type="protein sequence ID" value="KEQ91963.1"/>
    <property type="molecule type" value="Genomic_DNA"/>
</dbReference>
<dbReference type="PANTHER" id="PTHR42085:SF2">
    <property type="entry name" value="F-BOX DOMAIN-CONTAINING PROTEIN"/>
    <property type="match status" value="1"/>
</dbReference>
<feature type="compositionally biased region" description="Acidic residues" evidence="1">
    <location>
        <begin position="99"/>
        <end position="112"/>
    </location>
</feature>
<feature type="domain" description="DUF7730" evidence="2">
    <location>
        <begin position="151"/>
        <end position="268"/>
    </location>
</feature>
<gene>
    <name evidence="3" type="ORF">AUEXF2481DRAFT_32695</name>
</gene>
<accession>A0A074Y2D4</accession>
<evidence type="ECO:0000256" key="1">
    <source>
        <dbReference type="SAM" id="MobiDB-lite"/>
    </source>
</evidence>
<keyword evidence="4" id="KW-1185">Reference proteome</keyword>
<feature type="compositionally biased region" description="Low complexity" evidence="1">
    <location>
        <begin position="80"/>
        <end position="98"/>
    </location>
</feature>
<evidence type="ECO:0000259" key="2">
    <source>
        <dbReference type="Pfam" id="PF24864"/>
    </source>
</evidence>
<evidence type="ECO:0000313" key="3">
    <source>
        <dbReference type="EMBL" id="KEQ91963.1"/>
    </source>
</evidence>
<feature type="region of interest" description="Disordered" evidence="1">
    <location>
        <begin position="67"/>
        <end position="113"/>
    </location>
</feature>
<proteinExistence type="predicted"/>
<feature type="compositionally biased region" description="Acidic residues" evidence="1">
    <location>
        <begin position="68"/>
        <end position="79"/>
    </location>
</feature>
<dbReference type="HOGENOM" id="CLU_823820_0_0_1"/>
<dbReference type="Proteomes" id="UP000030641">
    <property type="component" value="Unassembled WGS sequence"/>
</dbReference>
<dbReference type="InterPro" id="IPR038883">
    <property type="entry name" value="AN11006-like"/>
</dbReference>
<name>A0A074Y2D4_AURSE</name>
<reference evidence="3 4" key="1">
    <citation type="journal article" date="2014" name="BMC Genomics">
        <title>Genome sequencing of four Aureobasidium pullulans varieties: biotechnological potential, stress tolerance, and description of new species.</title>
        <authorList>
            <person name="Gostin Ar C."/>
            <person name="Ohm R.A."/>
            <person name="Kogej T."/>
            <person name="Sonjak S."/>
            <person name="Turk M."/>
            <person name="Zajc J."/>
            <person name="Zalar P."/>
            <person name="Grube M."/>
            <person name="Sun H."/>
            <person name="Han J."/>
            <person name="Sharma A."/>
            <person name="Chiniquy J."/>
            <person name="Ngan C.Y."/>
            <person name="Lipzen A."/>
            <person name="Barry K."/>
            <person name="Grigoriev I.V."/>
            <person name="Gunde-Cimerman N."/>
        </authorList>
    </citation>
    <scope>NUCLEOTIDE SEQUENCE [LARGE SCALE GENOMIC DNA]</scope>
    <source>
        <strain evidence="3 4">EXF-2481</strain>
    </source>
</reference>
<dbReference type="PANTHER" id="PTHR42085">
    <property type="entry name" value="F-BOX DOMAIN-CONTAINING PROTEIN"/>
    <property type="match status" value="1"/>
</dbReference>
<dbReference type="STRING" id="1043005.A0A074Y2D4"/>
<dbReference type="Pfam" id="PF24864">
    <property type="entry name" value="DUF7730"/>
    <property type="match status" value="1"/>
</dbReference>
<organism evidence="3 4">
    <name type="scientific">Aureobasidium subglaciale (strain EXF-2481)</name>
    <name type="common">Aureobasidium pullulans var. subglaciale</name>
    <dbReference type="NCBI Taxonomy" id="1043005"/>
    <lineage>
        <taxon>Eukaryota</taxon>
        <taxon>Fungi</taxon>
        <taxon>Dikarya</taxon>
        <taxon>Ascomycota</taxon>
        <taxon>Pezizomycotina</taxon>
        <taxon>Dothideomycetes</taxon>
        <taxon>Dothideomycetidae</taxon>
        <taxon>Dothideales</taxon>
        <taxon>Saccotheciaceae</taxon>
        <taxon>Aureobasidium</taxon>
    </lineage>
</organism>
<evidence type="ECO:0000313" key="4">
    <source>
        <dbReference type="Proteomes" id="UP000030641"/>
    </source>
</evidence>
<dbReference type="InterPro" id="IPR056632">
    <property type="entry name" value="DUF7730"/>
</dbReference>
<dbReference type="RefSeq" id="XP_013340374.1">
    <property type="nucleotide sequence ID" value="XM_013484920.1"/>
</dbReference>